<comment type="subcellular location">
    <subcellularLocation>
        <location evidence="1">Cell membrane</location>
        <topology evidence="1">Multi-pass membrane protein</topology>
    </subcellularLocation>
</comment>
<accession>A0A516PYA9</accession>
<feature type="transmembrane region" description="Helical" evidence="8">
    <location>
        <begin position="253"/>
        <end position="276"/>
    </location>
</feature>
<evidence type="ECO:0000256" key="1">
    <source>
        <dbReference type="ARBA" id="ARBA00004651"/>
    </source>
</evidence>
<dbReference type="OrthoDB" id="3362857at2"/>
<dbReference type="Proteomes" id="UP000319263">
    <property type="component" value="Chromosome"/>
</dbReference>
<evidence type="ECO:0000256" key="7">
    <source>
        <dbReference type="ARBA" id="ARBA00024033"/>
    </source>
</evidence>
<feature type="transmembrane region" description="Helical" evidence="8">
    <location>
        <begin position="48"/>
        <end position="67"/>
    </location>
</feature>
<protein>
    <submittedName>
        <fullName evidence="9">DUF2029 domain-containing protein</fullName>
    </submittedName>
</protein>
<organism evidence="9 10">
    <name type="scientific">Microlunatus elymi</name>
    <dbReference type="NCBI Taxonomy" id="2596828"/>
    <lineage>
        <taxon>Bacteria</taxon>
        <taxon>Bacillati</taxon>
        <taxon>Actinomycetota</taxon>
        <taxon>Actinomycetes</taxon>
        <taxon>Propionibacteriales</taxon>
        <taxon>Propionibacteriaceae</taxon>
        <taxon>Microlunatus</taxon>
    </lineage>
</organism>
<name>A0A516PYA9_9ACTN</name>
<sequence>MSDPGVLLVPAPTPADRRDRTTRWLLIIAMALILGVDLAVLWLQRVHLGRWALLIAVLIFGLIAYGFRHRVGDLRPRMIMIIAAVCQLPGLMFRPTLTDDTYRFVWDGRVQLAGIDPYRYPPLAAALRGLRDPILFPPGSPRPLINRPSVHTIYPPVAELWFTLVAAVTPWQAGTLGVQLAAAAVVVITTGLLARELRSIGSAGQRRTEFALLYGACPAVTVEAANGAHPDVLAALLVLLMGQALIRRRHGRAGLFLGLAAGVKLVPLVMLPAFVARGRRRILLITPAVLLAGYLPHLIAVGSLVIGYLPGYLHEEGFNGSSRFALLIFLPEPFRLPAALLLAAALAALAMLRSRSEPPVVTCCWLYGAAFLIGTPAYPWYLLPVMVLAILTRRLEWLALWPAAYLSFLYGYPLLLQTAGYATALAIIVAVTISRARQNKINSGTSAAVPRQTG</sequence>
<evidence type="ECO:0000256" key="2">
    <source>
        <dbReference type="ARBA" id="ARBA00022475"/>
    </source>
</evidence>
<dbReference type="Pfam" id="PF09594">
    <property type="entry name" value="GT87"/>
    <property type="match status" value="1"/>
</dbReference>
<proteinExistence type="inferred from homology"/>
<feature type="transmembrane region" description="Helical" evidence="8">
    <location>
        <begin position="333"/>
        <end position="352"/>
    </location>
</feature>
<keyword evidence="10" id="KW-1185">Reference proteome</keyword>
<dbReference type="EMBL" id="CP041692">
    <property type="protein sequence ID" value="QDP96154.1"/>
    <property type="molecule type" value="Genomic_DNA"/>
</dbReference>
<keyword evidence="3" id="KW-0808">Transferase</keyword>
<feature type="transmembrane region" description="Helical" evidence="8">
    <location>
        <begin position="24"/>
        <end position="42"/>
    </location>
</feature>
<keyword evidence="2" id="KW-1003">Cell membrane</keyword>
<dbReference type="KEGG" id="mik:FOE78_09790"/>
<dbReference type="GO" id="GO:0005886">
    <property type="term" value="C:plasma membrane"/>
    <property type="evidence" value="ECO:0007669"/>
    <property type="project" value="UniProtKB-SubCell"/>
</dbReference>
<evidence type="ECO:0000256" key="6">
    <source>
        <dbReference type="ARBA" id="ARBA00023136"/>
    </source>
</evidence>
<feature type="transmembrane region" description="Helical" evidence="8">
    <location>
        <begin position="364"/>
        <end position="390"/>
    </location>
</feature>
<evidence type="ECO:0000256" key="8">
    <source>
        <dbReference type="SAM" id="Phobius"/>
    </source>
</evidence>
<evidence type="ECO:0000256" key="4">
    <source>
        <dbReference type="ARBA" id="ARBA00022692"/>
    </source>
</evidence>
<evidence type="ECO:0000256" key="5">
    <source>
        <dbReference type="ARBA" id="ARBA00022989"/>
    </source>
</evidence>
<dbReference type="RefSeq" id="WP_143986120.1">
    <property type="nucleotide sequence ID" value="NZ_CP041692.1"/>
</dbReference>
<dbReference type="GO" id="GO:0016758">
    <property type="term" value="F:hexosyltransferase activity"/>
    <property type="evidence" value="ECO:0007669"/>
    <property type="project" value="InterPro"/>
</dbReference>
<feature type="transmembrane region" description="Helical" evidence="8">
    <location>
        <begin position="288"/>
        <end position="313"/>
    </location>
</feature>
<evidence type="ECO:0000256" key="3">
    <source>
        <dbReference type="ARBA" id="ARBA00022679"/>
    </source>
</evidence>
<reference evidence="9 10" key="1">
    <citation type="submission" date="2019-07" db="EMBL/GenBank/DDBJ databases">
        <title>Microlunatus dokdonensis sp. nov. isolated from the rhizospheric soil of the wild plant Elymus tsukushiensis.</title>
        <authorList>
            <person name="Ghim S.-Y."/>
            <person name="Hwang Y.-J."/>
            <person name="Son J.-S."/>
            <person name="Shin J.-H."/>
        </authorList>
    </citation>
    <scope>NUCLEOTIDE SEQUENCE [LARGE SCALE GENOMIC DNA]</scope>
    <source>
        <strain evidence="9 10">KUDC0627</strain>
    </source>
</reference>
<evidence type="ECO:0000313" key="10">
    <source>
        <dbReference type="Proteomes" id="UP000319263"/>
    </source>
</evidence>
<keyword evidence="6 8" id="KW-0472">Membrane</keyword>
<comment type="similarity">
    <text evidence="7">Belongs to the glycosyltransferase 87 family.</text>
</comment>
<dbReference type="AlphaFoldDB" id="A0A516PYA9"/>
<feature type="transmembrane region" description="Helical" evidence="8">
    <location>
        <begin position="410"/>
        <end position="433"/>
    </location>
</feature>
<keyword evidence="5 8" id="KW-1133">Transmembrane helix</keyword>
<evidence type="ECO:0000313" key="9">
    <source>
        <dbReference type="EMBL" id="QDP96154.1"/>
    </source>
</evidence>
<keyword evidence="4 8" id="KW-0812">Transmembrane</keyword>
<dbReference type="InterPro" id="IPR018584">
    <property type="entry name" value="GT87"/>
</dbReference>
<gene>
    <name evidence="9" type="ORF">FOE78_09790</name>
</gene>